<keyword evidence="1 11" id="KW-0479">Metal-binding</keyword>
<dbReference type="SMART" id="SM00382">
    <property type="entry name" value="AAA"/>
    <property type="match status" value="1"/>
</dbReference>
<feature type="domain" description="RecA family profile 1" evidence="14">
    <location>
        <begin position="71"/>
        <end position="220"/>
    </location>
</feature>
<evidence type="ECO:0000256" key="4">
    <source>
        <dbReference type="ARBA" id="ARBA00022771"/>
    </source>
</evidence>
<dbReference type="FunFam" id="3.40.50.300:FF:000050">
    <property type="entry name" value="DNA repair protein RadA"/>
    <property type="match status" value="1"/>
</dbReference>
<comment type="similarity">
    <text evidence="11 13">Belongs to the RecA family. RadA subfamily.</text>
</comment>
<dbReference type="InterPro" id="IPR014721">
    <property type="entry name" value="Ribsml_uS5_D2-typ_fold_subgr"/>
</dbReference>
<dbReference type="EMBL" id="FNDT01000007">
    <property type="protein sequence ID" value="SDI18160.1"/>
    <property type="molecule type" value="Genomic_DNA"/>
</dbReference>
<keyword evidence="16" id="KW-1185">Reference proteome</keyword>
<keyword evidence="3 11" id="KW-0227">DNA damage</keyword>
<evidence type="ECO:0000256" key="10">
    <source>
        <dbReference type="ARBA" id="ARBA00023204"/>
    </source>
</evidence>
<evidence type="ECO:0000256" key="3">
    <source>
        <dbReference type="ARBA" id="ARBA00022763"/>
    </source>
</evidence>
<evidence type="ECO:0000256" key="5">
    <source>
        <dbReference type="ARBA" id="ARBA00022801"/>
    </source>
</evidence>
<dbReference type="Gene3D" id="3.40.50.300">
    <property type="entry name" value="P-loop containing nucleotide triphosphate hydrolases"/>
    <property type="match status" value="1"/>
</dbReference>
<gene>
    <name evidence="11" type="primary">radA</name>
    <name evidence="15" type="ORF">SAMN04488693_10715</name>
</gene>
<comment type="function">
    <text evidence="13">DNA-dependent ATPase involved in processing of recombination intermediates, plays a role in repairing DNA breaks. Stimulates the branch migration of RecA-mediated strand transfer reactions, allowing the 3' invading strand to extend heteroduplex DNA faster. Binds ssDNA in the presence of ADP but not other nucleotides, has ATPase activity that is stimulated by ssDNA and various branched DNA structures, but inhibited by SSB. Does not have RecA's homology-searching function.</text>
</comment>
<comment type="domain">
    <text evidence="11">The middle region has homology to RecA with ATPase motifs including the RadA KNRFG motif, while the C-terminus is homologous to Lon protease.</text>
</comment>
<name>A0A1G8II08_9MICC</name>
<dbReference type="PRINTS" id="PR01874">
    <property type="entry name" value="DNAREPAIRADA"/>
</dbReference>
<dbReference type="GO" id="GO:0140664">
    <property type="term" value="F:ATP-dependent DNA damage sensor activity"/>
    <property type="evidence" value="ECO:0007669"/>
    <property type="project" value="InterPro"/>
</dbReference>
<keyword evidence="4 13" id="KW-0863">Zinc-finger</keyword>
<dbReference type="STRING" id="335973.SAMN04488693_10715"/>
<reference evidence="15 16" key="1">
    <citation type="submission" date="2016-10" db="EMBL/GenBank/DDBJ databases">
        <authorList>
            <person name="de Groot N.N."/>
        </authorList>
    </citation>
    <scope>NUCLEOTIDE SEQUENCE [LARGE SCALE GENOMIC DNA]</scope>
    <source>
        <strain evidence="15 16">NP_1H</strain>
    </source>
</reference>
<evidence type="ECO:0000313" key="15">
    <source>
        <dbReference type="EMBL" id="SDI18160.1"/>
    </source>
</evidence>
<keyword evidence="6 13" id="KW-0862">Zinc</keyword>
<dbReference type="InterPro" id="IPR027417">
    <property type="entry name" value="P-loop_NTPase"/>
</dbReference>
<feature type="binding site" evidence="11">
    <location>
        <begin position="100"/>
        <end position="107"/>
    </location>
    <ligand>
        <name>ATP</name>
        <dbReference type="ChEBI" id="CHEBI:30616"/>
    </ligand>
</feature>
<dbReference type="HAMAP" id="MF_01498">
    <property type="entry name" value="RadA_bact"/>
    <property type="match status" value="1"/>
</dbReference>
<evidence type="ECO:0000256" key="1">
    <source>
        <dbReference type="ARBA" id="ARBA00022723"/>
    </source>
</evidence>
<dbReference type="AlphaFoldDB" id="A0A1G8II08"/>
<keyword evidence="9 11" id="KW-0238">DNA-binding</keyword>
<accession>A0A1G8II08</accession>
<dbReference type="NCBIfam" id="TIGR00416">
    <property type="entry name" value="sms"/>
    <property type="match status" value="1"/>
</dbReference>
<dbReference type="Pfam" id="PF13541">
    <property type="entry name" value="ChlI"/>
    <property type="match status" value="1"/>
</dbReference>
<dbReference type="RefSeq" id="WP_026544809.1">
    <property type="nucleotide sequence ID" value="NZ_FNDT01000007.1"/>
</dbReference>
<organism evidence="15 16">
    <name type="scientific">Arthrobacter subterraneus</name>
    <dbReference type="NCBI Taxonomy" id="335973"/>
    <lineage>
        <taxon>Bacteria</taxon>
        <taxon>Bacillati</taxon>
        <taxon>Actinomycetota</taxon>
        <taxon>Actinomycetes</taxon>
        <taxon>Micrococcales</taxon>
        <taxon>Micrococcaceae</taxon>
        <taxon>Arthrobacter</taxon>
    </lineage>
</organism>
<protein>
    <recommendedName>
        <fullName evidence="11 12">DNA repair protein RadA</fullName>
    </recommendedName>
</protein>
<dbReference type="Gene3D" id="3.30.230.10">
    <property type="match status" value="1"/>
</dbReference>
<dbReference type="InterPro" id="IPR041166">
    <property type="entry name" value="Rubredoxin_2"/>
</dbReference>
<dbReference type="GO" id="GO:0003684">
    <property type="term" value="F:damaged DNA binding"/>
    <property type="evidence" value="ECO:0007669"/>
    <property type="project" value="InterPro"/>
</dbReference>
<dbReference type="Pfam" id="PF18073">
    <property type="entry name" value="Zn_ribbon_LapB"/>
    <property type="match status" value="1"/>
</dbReference>
<dbReference type="SUPFAM" id="SSF52540">
    <property type="entry name" value="P-loop containing nucleoside triphosphate hydrolases"/>
    <property type="match status" value="1"/>
</dbReference>
<keyword evidence="5" id="KW-0378">Hydrolase</keyword>
<evidence type="ECO:0000313" key="16">
    <source>
        <dbReference type="Proteomes" id="UP000199258"/>
    </source>
</evidence>
<dbReference type="Pfam" id="PF13481">
    <property type="entry name" value="AAA_25"/>
    <property type="match status" value="1"/>
</dbReference>
<dbReference type="Proteomes" id="UP000199258">
    <property type="component" value="Unassembled WGS sequence"/>
</dbReference>
<keyword evidence="2 11" id="KW-0547">Nucleotide-binding</keyword>
<dbReference type="GO" id="GO:0005524">
    <property type="term" value="F:ATP binding"/>
    <property type="evidence" value="ECO:0007669"/>
    <property type="project" value="UniProtKB-UniRule"/>
</dbReference>
<evidence type="ECO:0000256" key="12">
    <source>
        <dbReference type="NCBIfam" id="TIGR00416"/>
    </source>
</evidence>
<evidence type="ECO:0000259" key="14">
    <source>
        <dbReference type="PROSITE" id="PS50162"/>
    </source>
</evidence>
<dbReference type="PANTHER" id="PTHR32472">
    <property type="entry name" value="DNA REPAIR PROTEIN RADA"/>
    <property type="match status" value="1"/>
</dbReference>
<feature type="region of interest" description="Lon-protease-like" evidence="11">
    <location>
        <begin position="356"/>
        <end position="458"/>
    </location>
</feature>
<comment type="function">
    <text evidence="11">Plays a role in repairing double-strand DNA breaks, probably involving stabilizing or processing branched DNA or blocked replication forks.</text>
</comment>
<keyword evidence="8 11" id="KW-0346">Stress response</keyword>
<evidence type="ECO:0000256" key="2">
    <source>
        <dbReference type="ARBA" id="ARBA00022741"/>
    </source>
</evidence>
<keyword evidence="7 11" id="KW-0067">ATP-binding</keyword>
<dbReference type="PANTHER" id="PTHR32472:SF10">
    <property type="entry name" value="DNA REPAIR PROTEIN RADA-LIKE PROTEIN"/>
    <property type="match status" value="1"/>
</dbReference>
<dbReference type="InterPro" id="IPR020568">
    <property type="entry name" value="Ribosomal_Su5_D2-typ_SF"/>
</dbReference>
<dbReference type="OrthoDB" id="9803906at2"/>
<dbReference type="PROSITE" id="PS50162">
    <property type="entry name" value="RECA_2"/>
    <property type="match status" value="1"/>
</dbReference>
<evidence type="ECO:0000256" key="8">
    <source>
        <dbReference type="ARBA" id="ARBA00023016"/>
    </source>
</evidence>
<evidence type="ECO:0000256" key="7">
    <source>
        <dbReference type="ARBA" id="ARBA00022840"/>
    </source>
</evidence>
<dbReference type="InterPro" id="IPR020588">
    <property type="entry name" value="RecA_ATP-bd"/>
</dbReference>
<dbReference type="InterPro" id="IPR004504">
    <property type="entry name" value="DNA_repair_RadA"/>
</dbReference>
<dbReference type="CDD" id="cd01121">
    <property type="entry name" value="RadA_SMS_N"/>
    <property type="match status" value="1"/>
</dbReference>
<sequence length="458" mass="47925">MATKTARSRTQSPAYRCGECGWTTAKWVGRCGECQAWGTVEETAAAGVARTTAATTVARPALRIADVDATTASYQPTEVGELDRVLGGGLVPGAVILVAGEPGVGKSTLLLDVAARVARLGRTVLYVTGEESSAQVKLRAERIGALADTLYLTAESDLSQALGQVEKVDPALLIVDSVQTLSSPDVDGSAGGVTQVKEVAASLINAAKTRGMTTLLVGHVTKDGSIAGPRLLEHLVDVVCQFEGERHSRLRLMRAVKNRYGPTDEVGCFDLTDTGIEGLADPSGLFVSRTKEPVSGTCITVTLEGRRPLLAEVQALLAESANAQPRRATSGLDGSRVSMLLAVLQQRASLQLHKDDSYVATVGGVKLSEPATDLSVALAIASAKTNQALPSRMIAFGEVGLAGEVRPVPGISRRIQEAERLGFTHAVVPESPNGPGRIPAGFTVKQVSTLTEALELLF</sequence>
<evidence type="ECO:0000256" key="13">
    <source>
        <dbReference type="RuleBase" id="RU003555"/>
    </source>
</evidence>
<keyword evidence="10 11" id="KW-0234">DNA repair</keyword>
<dbReference type="GO" id="GO:0016787">
    <property type="term" value="F:hydrolase activity"/>
    <property type="evidence" value="ECO:0007669"/>
    <property type="project" value="UniProtKB-KW"/>
</dbReference>
<evidence type="ECO:0000256" key="6">
    <source>
        <dbReference type="ARBA" id="ARBA00022833"/>
    </source>
</evidence>
<dbReference type="GO" id="GO:0005829">
    <property type="term" value="C:cytosol"/>
    <property type="evidence" value="ECO:0007669"/>
    <property type="project" value="TreeGrafter"/>
</dbReference>
<dbReference type="GO" id="GO:0000725">
    <property type="term" value="P:recombinational repair"/>
    <property type="evidence" value="ECO:0007669"/>
    <property type="project" value="UniProtKB-UniRule"/>
</dbReference>
<proteinExistence type="inferred from homology"/>
<dbReference type="SUPFAM" id="SSF54211">
    <property type="entry name" value="Ribosomal protein S5 domain 2-like"/>
    <property type="match status" value="1"/>
</dbReference>
<feature type="short sequence motif" description="RadA KNRFG motif" evidence="11">
    <location>
        <begin position="257"/>
        <end position="261"/>
    </location>
</feature>
<evidence type="ECO:0000256" key="9">
    <source>
        <dbReference type="ARBA" id="ARBA00023125"/>
    </source>
</evidence>
<dbReference type="InterPro" id="IPR003593">
    <property type="entry name" value="AAA+_ATPase"/>
</dbReference>
<evidence type="ECO:0000256" key="11">
    <source>
        <dbReference type="HAMAP-Rule" id="MF_01498"/>
    </source>
</evidence>
<dbReference type="GO" id="GO:0008270">
    <property type="term" value="F:zinc ion binding"/>
    <property type="evidence" value="ECO:0007669"/>
    <property type="project" value="UniProtKB-KW"/>
</dbReference>